<comment type="caution">
    <text evidence="2">The sequence shown here is derived from an EMBL/GenBank/DDBJ whole genome shotgun (WGS) entry which is preliminary data.</text>
</comment>
<name>A0A6G1ESR5_9ORYZ</name>
<organism evidence="2 3">
    <name type="scientific">Oryza meyeriana var. granulata</name>
    <dbReference type="NCBI Taxonomy" id="110450"/>
    <lineage>
        <taxon>Eukaryota</taxon>
        <taxon>Viridiplantae</taxon>
        <taxon>Streptophyta</taxon>
        <taxon>Embryophyta</taxon>
        <taxon>Tracheophyta</taxon>
        <taxon>Spermatophyta</taxon>
        <taxon>Magnoliopsida</taxon>
        <taxon>Liliopsida</taxon>
        <taxon>Poales</taxon>
        <taxon>Poaceae</taxon>
        <taxon>BOP clade</taxon>
        <taxon>Oryzoideae</taxon>
        <taxon>Oryzeae</taxon>
        <taxon>Oryzinae</taxon>
        <taxon>Oryza</taxon>
        <taxon>Oryza meyeriana</taxon>
    </lineage>
</organism>
<evidence type="ECO:0000313" key="2">
    <source>
        <dbReference type="EMBL" id="KAF0927657.1"/>
    </source>
</evidence>
<feature type="region of interest" description="Disordered" evidence="1">
    <location>
        <begin position="99"/>
        <end position="148"/>
    </location>
</feature>
<keyword evidence="3" id="KW-1185">Reference proteome</keyword>
<dbReference type="AlphaFoldDB" id="A0A6G1ESR5"/>
<evidence type="ECO:0000256" key="1">
    <source>
        <dbReference type="SAM" id="MobiDB-lite"/>
    </source>
</evidence>
<evidence type="ECO:0000313" key="3">
    <source>
        <dbReference type="Proteomes" id="UP000479710"/>
    </source>
</evidence>
<sequence length="282" mass="29606">MSFPGRGDQRPPNGFVWPLRASTPRPVTPRSSATLIVHPAAMALPHQSAYGAPVLYRPSTFGVRISSPPSASVPAAPSVAALAKEALKKLLEPQTALAPAAAATSEAEDASHVDLEPPSSPSPASSSAPSRHQLPVPAAPVFSEPPSAAGLDDMVEKTPFVCETALAPPGAAGAADLDLAPISNKGLARSVRPGLGNNFLADVAGNHLYPHDVSSPSSTCIQMSGYDARSSYCAIYSAIGWFALTYLVADNMNSTYPHTYIITFLYRYRIQFGIHCLRIMGD</sequence>
<reference evidence="2 3" key="1">
    <citation type="submission" date="2019-11" db="EMBL/GenBank/DDBJ databases">
        <title>Whole genome sequence of Oryza granulata.</title>
        <authorList>
            <person name="Li W."/>
        </authorList>
    </citation>
    <scope>NUCLEOTIDE SEQUENCE [LARGE SCALE GENOMIC DNA]</scope>
    <source>
        <strain evidence="3">cv. Menghai</strain>
        <tissue evidence="2">Leaf</tissue>
    </source>
</reference>
<feature type="region of interest" description="Disordered" evidence="1">
    <location>
        <begin position="1"/>
        <end position="30"/>
    </location>
</feature>
<protein>
    <submittedName>
        <fullName evidence="2">Uncharacterized protein</fullName>
    </submittedName>
</protein>
<dbReference type="EMBL" id="SPHZ02000003">
    <property type="protein sequence ID" value="KAF0927657.1"/>
    <property type="molecule type" value="Genomic_DNA"/>
</dbReference>
<dbReference type="Proteomes" id="UP000479710">
    <property type="component" value="Unassembled WGS sequence"/>
</dbReference>
<proteinExistence type="predicted"/>
<gene>
    <name evidence="2" type="ORF">E2562_035502</name>
</gene>
<accession>A0A6G1ESR5</accession>